<dbReference type="GO" id="GO:0030286">
    <property type="term" value="C:dynein complex"/>
    <property type="evidence" value="ECO:0007669"/>
    <property type="project" value="InterPro"/>
</dbReference>
<dbReference type="GO" id="GO:0045505">
    <property type="term" value="F:dynein intermediate chain binding"/>
    <property type="evidence" value="ECO:0007669"/>
    <property type="project" value="InterPro"/>
</dbReference>
<keyword evidence="3" id="KW-1185">Reference proteome</keyword>
<sequence length="892" mass="97189">MGLLTEPALGWEDDGGSQEFQSQQVTNLTLANQLFHQRFKRQRPGLTKNIQATLRWRRIHELARQKQVKAQATAQILATRKAERIPPFKESWAAGARKLLPQPGMRHTPQAEEFQNIIEANLIEVRQDYMEAAHQHAKGFAGQGSSSASAAASMKSPCPVKLGPANSETISGDEGSLRMPSKNIGVTYFKARAEMALGLQVLSPQVQELHAIWQTLGLSEKLIMGLRDPDFKRQLPLDLETFQNWQMDECERAKQLLWGTWAPRTLELFRRTPPRPANGDLSAFWRCMCTLQGRHLRGLLERSIAALVDFYQQHANPLPFDNRQGNVDWAHPAAFSIDLVFREGEGRLGFRPRLEDVEMAAMAGLDVTVTSVSGIPKAGSTDGAMLQAQAARGGGSTIPVPNAGDPLVHTARSAIQAVFEANRAAPTALISLLEGHSARLNADEAGGGCHQRGLLGDHALGVVSVGQGCEQNRPGFPAQVSEAIAGGGLDAAQRALSWPAKMSILIRESNIRLTSKYKECEESLKQRRKDFMEGLGTLQVEIEKLMARSELHKRDEVCTGATALSARMQQANATATGINTEERLLGWAATKFPQLATFTSQLTPLVELWGLAVGFFDTQLAWLNAPLPTLNSVIIGQEVTSCDERLTELEKAFIPTGACPSESAQRVSLEVRAKTDQWASLQKLLAALADPSLQERHWVAIAEAVGFEVRPDESTTLRRLIEYGIQDNIAAIIQISEQAQAGAEAAAGLKEMQDYWSARSFSGLIEGDGYEGLTAASDGSLAALSAQAAEHLGRTVQLKEAAGTPRIFAGFASLQTGLEAIQTLLEQLMHVNVAKAEVAREIASHHDQVTASQAWEAAQARLNGMECMLKVAQDTETLGLLQQCIFRSADGR</sequence>
<dbReference type="InterPro" id="IPR013602">
    <property type="entry name" value="Dynein_heavy_linker"/>
</dbReference>
<dbReference type="GO" id="GO:0051959">
    <property type="term" value="F:dynein light intermediate chain binding"/>
    <property type="evidence" value="ECO:0007669"/>
    <property type="project" value="InterPro"/>
</dbReference>
<dbReference type="PANTHER" id="PTHR45703">
    <property type="entry name" value="DYNEIN HEAVY CHAIN"/>
    <property type="match status" value="1"/>
</dbReference>
<dbReference type="PANTHER" id="PTHR45703:SF1">
    <property type="entry name" value="DYNEINS HEAVY CHAIN"/>
    <property type="match status" value="1"/>
</dbReference>
<dbReference type="AlphaFoldDB" id="A0AAW1S5V1"/>
<dbReference type="Gene3D" id="1.10.287.2620">
    <property type="match status" value="1"/>
</dbReference>
<evidence type="ECO:0000313" key="2">
    <source>
        <dbReference type="EMBL" id="KAK9841078.1"/>
    </source>
</evidence>
<organism evidence="2 3">
    <name type="scientific">Apatococcus fuscideae</name>
    <dbReference type="NCBI Taxonomy" id="2026836"/>
    <lineage>
        <taxon>Eukaryota</taxon>
        <taxon>Viridiplantae</taxon>
        <taxon>Chlorophyta</taxon>
        <taxon>core chlorophytes</taxon>
        <taxon>Trebouxiophyceae</taxon>
        <taxon>Chlorellales</taxon>
        <taxon>Chlorellaceae</taxon>
        <taxon>Apatococcus</taxon>
    </lineage>
</organism>
<proteinExistence type="predicted"/>
<dbReference type="EMBL" id="JALJOV010001773">
    <property type="protein sequence ID" value="KAK9841078.1"/>
    <property type="molecule type" value="Genomic_DNA"/>
</dbReference>
<protein>
    <recommendedName>
        <fullName evidence="1">Dynein heavy chain linker domain-containing protein</fullName>
    </recommendedName>
</protein>
<feature type="domain" description="Dynein heavy chain linker" evidence="1">
    <location>
        <begin position="597"/>
        <end position="831"/>
    </location>
</feature>
<reference evidence="2 3" key="1">
    <citation type="journal article" date="2024" name="Nat. Commun.">
        <title>Phylogenomics reveals the evolutionary origins of lichenization in chlorophyte algae.</title>
        <authorList>
            <person name="Puginier C."/>
            <person name="Libourel C."/>
            <person name="Otte J."/>
            <person name="Skaloud P."/>
            <person name="Haon M."/>
            <person name="Grisel S."/>
            <person name="Petersen M."/>
            <person name="Berrin J.G."/>
            <person name="Delaux P.M."/>
            <person name="Dal Grande F."/>
            <person name="Keller J."/>
        </authorList>
    </citation>
    <scope>NUCLEOTIDE SEQUENCE [LARGE SCALE GENOMIC DNA]</scope>
    <source>
        <strain evidence="2 3">SAG 2523</strain>
    </source>
</reference>
<evidence type="ECO:0000313" key="3">
    <source>
        <dbReference type="Proteomes" id="UP001485043"/>
    </source>
</evidence>
<name>A0AAW1S5V1_9CHLO</name>
<gene>
    <name evidence="2" type="ORF">WJX84_003927</name>
</gene>
<accession>A0AAW1S5V1</accession>
<evidence type="ECO:0000259" key="1">
    <source>
        <dbReference type="Pfam" id="PF08393"/>
    </source>
</evidence>
<comment type="caution">
    <text evidence="2">The sequence shown here is derived from an EMBL/GenBank/DDBJ whole genome shotgun (WGS) entry which is preliminary data.</text>
</comment>
<dbReference type="GO" id="GO:0007018">
    <property type="term" value="P:microtubule-based movement"/>
    <property type="evidence" value="ECO:0007669"/>
    <property type="project" value="InterPro"/>
</dbReference>
<dbReference type="Proteomes" id="UP001485043">
    <property type="component" value="Unassembled WGS sequence"/>
</dbReference>
<dbReference type="InterPro" id="IPR026983">
    <property type="entry name" value="DHC"/>
</dbReference>
<dbReference type="Pfam" id="PF08393">
    <property type="entry name" value="DHC_N2"/>
    <property type="match status" value="1"/>
</dbReference>